<keyword evidence="17" id="KW-1185">Reference proteome</keyword>
<evidence type="ECO:0000256" key="10">
    <source>
        <dbReference type="ARBA" id="ARBA00023136"/>
    </source>
</evidence>
<comment type="subcellular location">
    <subcellularLocation>
        <location evidence="1">Membrane</location>
        <topology evidence="1">Multi-pass membrane protein</topology>
    </subcellularLocation>
</comment>
<evidence type="ECO:0000256" key="7">
    <source>
        <dbReference type="ARBA" id="ARBA00022989"/>
    </source>
</evidence>
<evidence type="ECO:0000256" key="8">
    <source>
        <dbReference type="ARBA" id="ARBA00023053"/>
    </source>
</evidence>
<evidence type="ECO:0000256" key="9">
    <source>
        <dbReference type="ARBA" id="ARBA00023065"/>
    </source>
</evidence>
<evidence type="ECO:0000256" key="15">
    <source>
        <dbReference type="SAM" id="Phobius"/>
    </source>
</evidence>
<evidence type="ECO:0000256" key="11">
    <source>
        <dbReference type="ARBA" id="ARBA00023180"/>
    </source>
</evidence>
<dbReference type="InterPro" id="IPR052244">
    <property type="entry name" value="Choline_transporter"/>
</dbReference>
<keyword evidence="3" id="KW-0813">Transport</keyword>
<evidence type="ECO:0000256" key="6">
    <source>
        <dbReference type="ARBA" id="ARBA00022979"/>
    </source>
</evidence>
<keyword evidence="12" id="KW-0739">Sodium transport</keyword>
<dbReference type="Pfam" id="PF00474">
    <property type="entry name" value="SSF"/>
    <property type="match status" value="1"/>
</dbReference>
<dbReference type="EMBL" id="JAWJWF010000004">
    <property type="protein sequence ID" value="KAK6633559.1"/>
    <property type="molecule type" value="Genomic_DNA"/>
</dbReference>
<dbReference type="InterPro" id="IPR038377">
    <property type="entry name" value="Na/Glc_symporter_sf"/>
</dbReference>
<keyword evidence="11" id="KW-0325">Glycoprotein</keyword>
<evidence type="ECO:0008006" key="18">
    <source>
        <dbReference type="Google" id="ProtNLM"/>
    </source>
</evidence>
<feature type="transmembrane region" description="Helical" evidence="15">
    <location>
        <begin position="74"/>
        <end position="95"/>
    </location>
</feature>
<feature type="transmembrane region" description="Helical" evidence="15">
    <location>
        <begin position="116"/>
        <end position="134"/>
    </location>
</feature>
<feature type="transmembrane region" description="Helical" evidence="15">
    <location>
        <begin position="466"/>
        <end position="485"/>
    </location>
</feature>
<dbReference type="Gene3D" id="1.20.1730.10">
    <property type="entry name" value="Sodium/glucose cotransporter"/>
    <property type="match status" value="1"/>
</dbReference>
<comment type="caution">
    <text evidence="16">The sequence shown here is derived from an EMBL/GenBank/DDBJ whole genome shotgun (WGS) entry which is preliminary data.</text>
</comment>
<feature type="transmembrane region" description="Helical" evidence="15">
    <location>
        <begin position="6"/>
        <end position="24"/>
    </location>
</feature>
<dbReference type="CDD" id="cd11474">
    <property type="entry name" value="SLC5sbd_CHT"/>
    <property type="match status" value="1"/>
</dbReference>
<feature type="transmembrane region" description="Helical" evidence="15">
    <location>
        <begin position="181"/>
        <end position="203"/>
    </location>
</feature>
<feature type="transmembrane region" description="Helical" evidence="15">
    <location>
        <begin position="223"/>
        <end position="243"/>
    </location>
</feature>
<evidence type="ECO:0000256" key="14">
    <source>
        <dbReference type="SAM" id="MobiDB-lite"/>
    </source>
</evidence>
<evidence type="ECO:0000256" key="5">
    <source>
        <dbReference type="ARBA" id="ARBA00022847"/>
    </source>
</evidence>
<feature type="transmembrane region" description="Helical" evidence="15">
    <location>
        <begin position="154"/>
        <end position="174"/>
    </location>
</feature>
<evidence type="ECO:0000256" key="1">
    <source>
        <dbReference type="ARBA" id="ARBA00004141"/>
    </source>
</evidence>
<keyword evidence="6" id="KW-0530">Neurotransmitter biosynthesis</keyword>
<gene>
    <name evidence="16" type="ORF">RUM44_004166</name>
</gene>
<evidence type="ECO:0000256" key="3">
    <source>
        <dbReference type="ARBA" id="ARBA00022448"/>
    </source>
</evidence>
<feature type="transmembrane region" description="Helical" evidence="15">
    <location>
        <begin position="316"/>
        <end position="344"/>
    </location>
</feature>
<evidence type="ECO:0000256" key="13">
    <source>
        <dbReference type="RuleBase" id="RU362091"/>
    </source>
</evidence>
<keyword evidence="10 15" id="KW-0472">Membrane</keyword>
<evidence type="ECO:0000256" key="2">
    <source>
        <dbReference type="ARBA" id="ARBA00006434"/>
    </source>
</evidence>
<keyword evidence="8" id="KW-0915">Sodium</keyword>
<evidence type="ECO:0000313" key="17">
    <source>
        <dbReference type="Proteomes" id="UP001359485"/>
    </source>
</evidence>
<name>A0ABR1B225_POLSC</name>
<feature type="transmembrane region" description="Helical" evidence="15">
    <location>
        <begin position="422"/>
        <end position="446"/>
    </location>
</feature>
<keyword evidence="5" id="KW-0769">Symport</keyword>
<feature type="transmembrane region" description="Helical" evidence="15">
    <location>
        <begin position="388"/>
        <end position="410"/>
    </location>
</feature>
<keyword evidence="7 15" id="KW-1133">Transmembrane helix</keyword>
<dbReference type="InterPro" id="IPR001734">
    <property type="entry name" value="Na/solute_symporter"/>
</dbReference>
<feature type="transmembrane region" description="Helical" evidence="15">
    <location>
        <begin position="36"/>
        <end position="62"/>
    </location>
</feature>
<accession>A0ABR1B225</accession>
<comment type="similarity">
    <text evidence="2 13">Belongs to the sodium:solute symporter (SSF) (TC 2.A.21) family.</text>
</comment>
<dbReference type="Proteomes" id="UP001359485">
    <property type="component" value="Unassembled WGS sequence"/>
</dbReference>
<dbReference type="PANTHER" id="PTHR45897:SF4">
    <property type="entry name" value="HIGH-AFFINITY CHOLINE TRANSPORTER 1"/>
    <property type="match status" value="1"/>
</dbReference>
<feature type="transmembrane region" description="Helical" evidence="15">
    <location>
        <begin position="255"/>
        <end position="277"/>
    </location>
</feature>
<feature type="region of interest" description="Disordered" evidence="14">
    <location>
        <begin position="516"/>
        <end position="556"/>
    </location>
</feature>
<keyword evidence="4 15" id="KW-0812">Transmembrane</keyword>
<sequence>MVFFAGLVGIIIFYIAILGVGIWASKKAKNNSEEELMLAGRSLGFVVGTLTLIATWVGGGYINGASEVMFTQGLAWSQVPMGYSAALLVGALLFVKPMRDLNCVTLLDPFQRKYGNRIGAFLFIPSVFGDLFWVGSILNALGSSLVVITELSPIMSIIISVIFVASYTSVGAMYSVTYTDVVQMFFILFGLILSVPFVATNQYVDNAKLKKIDWVGSIPKMDIGEWVDIMLLLIFGGIPWQGYMQRILSIKNTKTAQYLSVISMVGCALMSMPSSYIGVVARAVRWDEVPTFERNITSKDASNILPLVLRHLTPPAVAFFGLGAISAAVMSSADSSVLSFSAMFSRNLYKNLIRNRASSTEIMWVLRITVVGISILAAVIALTVPSIYYLSVLSSDLIYVILFPQLLLVIHWNKFVNSYGCVMSYIVGALLRVLGGEHALGLPSVIKYPNFDYTQNKQKFPHRTVAMLSSLATHILVSYIAELLFSKKIIPVKYDFLGCFKVRSGEVSLASLSHNDSAKQLKKAKGTAKKVDTTQKSAADDSEANTSMKHSKKNDS</sequence>
<proteinExistence type="inferred from homology"/>
<organism evidence="16 17">
    <name type="scientific">Polyplax serrata</name>
    <name type="common">Common mouse louse</name>
    <dbReference type="NCBI Taxonomy" id="468196"/>
    <lineage>
        <taxon>Eukaryota</taxon>
        <taxon>Metazoa</taxon>
        <taxon>Ecdysozoa</taxon>
        <taxon>Arthropoda</taxon>
        <taxon>Hexapoda</taxon>
        <taxon>Insecta</taxon>
        <taxon>Pterygota</taxon>
        <taxon>Neoptera</taxon>
        <taxon>Paraneoptera</taxon>
        <taxon>Psocodea</taxon>
        <taxon>Troctomorpha</taxon>
        <taxon>Phthiraptera</taxon>
        <taxon>Anoplura</taxon>
        <taxon>Polyplacidae</taxon>
        <taxon>Polyplax</taxon>
    </lineage>
</organism>
<evidence type="ECO:0000313" key="16">
    <source>
        <dbReference type="EMBL" id="KAK6633559.1"/>
    </source>
</evidence>
<feature type="transmembrane region" description="Helical" evidence="15">
    <location>
        <begin position="364"/>
        <end position="382"/>
    </location>
</feature>
<dbReference type="PROSITE" id="PS50283">
    <property type="entry name" value="NA_SOLUT_SYMP_3"/>
    <property type="match status" value="1"/>
</dbReference>
<dbReference type="PANTHER" id="PTHR45897">
    <property type="entry name" value="HIGH-AFFINITY CHOLINE TRANSPORTER 1"/>
    <property type="match status" value="1"/>
</dbReference>
<protein>
    <recommendedName>
        <fullName evidence="18">High-affinity choline transporter 1</fullName>
    </recommendedName>
</protein>
<evidence type="ECO:0000256" key="12">
    <source>
        <dbReference type="ARBA" id="ARBA00023201"/>
    </source>
</evidence>
<reference evidence="16 17" key="1">
    <citation type="submission" date="2023-09" db="EMBL/GenBank/DDBJ databases">
        <title>Genomes of two closely related lineages of the louse Polyplax serrata with different host specificities.</title>
        <authorList>
            <person name="Martinu J."/>
            <person name="Tarabai H."/>
            <person name="Stefka J."/>
            <person name="Hypsa V."/>
        </authorList>
    </citation>
    <scope>NUCLEOTIDE SEQUENCE [LARGE SCALE GENOMIC DNA]</scope>
    <source>
        <strain evidence="16">98ZLc_SE</strain>
    </source>
</reference>
<evidence type="ECO:0000256" key="4">
    <source>
        <dbReference type="ARBA" id="ARBA00022692"/>
    </source>
</evidence>
<keyword evidence="9" id="KW-0406">Ion transport</keyword>